<dbReference type="PANTHER" id="PTHR33371:SF4">
    <property type="entry name" value="INTERMEMBRANE PHOSPHOLIPID TRANSPORT SYSTEM BINDING PROTEIN MLAD"/>
    <property type="match status" value="1"/>
</dbReference>
<dbReference type="InterPro" id="IPR005693">
    <property type="entry name" value="Mce"/>
</dbReference>
<name>A0A5N5V2R2_MYCPH</name>
<feature type="compositionally biased region" description="Pro residues" evidence="1">
    <location>
        <begin position="406"/>
        <end position="424"/>
    </location>
</feature>
<organism evidence="4 5">
    <name type="scientific">Mycolicibacterium phlei DSM 43239 = CCUG 21000</name>
    <dbReference type="NCBI Taxonomy" id="1226750"/>
    <lineage>
        <taxon>Bacteria</taxon>
        <taxon>Bacillati</taxon>
        <taxon>Actinomycetota</taxon>
        <taxon>Actinomycetes</taxon>
        <taxon>Mycobacteriales</taxon>
        <taxon>Mycobacteriaceae</taxon>
        <taxon>Mycolicibacterium</taxon>
    </lineage>
</organism>
<reference evidence="4 5" key="1">
    <citation type="submission" date="2012-10" db="EMBL/GenBank/DDBJ databases">
        <title>The draft sequence of the Mycobacterium pheli genome.</title>
        <authorList>
            <person name="Pettersson B.M.F."/>
            <person name="Das S."/>
            <person name="Dasgupta S."/>
            <person name="Bhattacharya A."/>
            <person name="Kirsebom L.A."/>
        </authorList>
    </citation>
    <scope>NUCLEOTIDE SEQUENCE [LARGE SCALE GENOMIC DNA]</scope>
    <source>
        <strain evidence="4 5">CCUG 21000</strain>
    </source>
</reference>
<dbReference type="AlphaFoldDB" id="A0A5N5V2R2"/>
<sequence length="452" mass="47587">MRRRILTLVLAALLIGGAAVVVKQAVLRPTVVTAQFVTATAIYPGDEVRIAGVKVGTIESIRPAGTYTELKLAIGHGIRVPADAKAVIVAQNLVSARYVQLTPAYESGPVLADGAVIPQDRTAVPVEWNEVKEQLMRLATDLGPTGEMSTGPVGRFIDSAANALDGNGDKLRETIAQLSGVGRILADGSGDIVSTIDNLQTFVTALRDSNEQIVAFQNRFATLTSLVNDSRSDLDAALTDLSEVLDETTRFVRGTRDKTSEQLQRLSNVLQNIAEHRMALENVLHIAPHSIANAVNMFDPRTGAASGVFVLNNMSSPVWALCGMVGALQNVTAPTTAKECAQYLGPGLRTASFNNLPFPFSLFLSSNPPPYMLRYSEPHLMPGAGGDADPPEPPPAVSAYTGAGDVPPPPGWGAPPPPPPPGPPTVENLLLPAEQPAPEPPPEAPPTEGATP</sequence>
<protein>
    <submittedName>
        <fullName evidence="4">Mammalian cell entry protein</fullName>
    </submittedName>
</protein>
<dbReference type="GeneID" id="74302481"/>
<accession>A0A5N5V2R2</accession>
<feature type="region of interest" description="Disordered" evidence="1">
    <location>
        <begin position="382"/>
        <end position="452"/>
    </location>
</feature>
<dbReference type="GO" id="GO:0005576">
    <property type="term" value="C:extracellular region"/>
    <property type="evidence" value="ECO:0007669"/>
    <property type="project" value="TreeGrafter"/>
</dbReference>
<feature type="compositionally biased region" description="Pro residues" evidence="1">
    <location>
        <begin position="435"/>
        <end position="445"/>
    </location>
</feature>
<dbReference type="PANTHER" id="PTHR33371">
    <property type="entry name" value="INTERMEMBRANE PHOSPHOLIPID TRANSPORT SYSTEM BINDING PROTEIN MLAD-RELATED"/>
    <property type="match status" value="1"/>
</dbReference>
<evidence type="ECO:0000259" key="2">
    <source>
        <dbReference type="Pfam" id="PF02470"/>
    </source>
</evidence>
<dbReference type="InterPro" id="IPR024516">
    <property type="entry name" value="Mce_C"/>
</dbReference>
<evidence type="ECO:0000256" key="1">
    <source>
        <dbReference type="SAM" id="MobiDB-lite"/>
    </source>
</evidence>
<gene>
    <name evidence="4" type="ORF">MPHL21000_14655</name>
</gene>
<evidence type="ECO:0000313" key="4">
    <source>
        <dbReference type="EMBL" id="KAB7754919.1"/>
    </source>
</evidence>
<feature type="domain" description="Mce/MlaD" evidence="2">
    <location>
        <begin position="30"/>
        <end position="103"/>
    </location>
</feature>
<dbReference type="Pfam" id="PF11887">
    <property type="entry name" value="Mce4_CUP1"/>
    <property type="match status" value="1"/>
</dbReference>
<dbReference type="EMBL" id="ANBP01000021">
    <property type="protein sequence ID" value="KAB7754919.1"/>
    <property type="molecule type" value="Genomic_DNA"/>
</dbReference>
<dbReference type="NCBIfam" id="TIGR00996">
    <property type="entry name" value="Mtu_fam_mce"/>
    <property type="match status" value="1"/>
</dbReference>
<dbReference type="InterPro" id="IPR052336">
    <property type="entry name" value="MlaD_Phospholipid_Transporter"/>
</dbReference>
<feature type="domain" description="Mammalian cell entry C-terminal" evidence="3">
    <location>
        <begin position="109"/>
        <end position="287"/>
    </location>
</feature>
<evidence type="ECO:0000313" key="5">
    <source>
        <dbReference type="Proteomes" id="UP000325690"/>
    </source>
</evidence>
<evidence type="ECO:0000259" key="3">
    <source>
        <dbReference type="Pfam" id="PF11887"/>
    </source>
</evidence>
<proteinExistence type="predicted"/>
<dbReference type="Proteomes" id="UP000325690">
    <property type="component" value="Unassembled WGS sequence"/>
</dbReference>
<dbReference type="InterPro" id="IPR003399">
    <property type="entry name" value="Mce/MlaD"/>
</dbReference>
<dbReference type="Pfam" id="PF02470">
    <property type="entry name" value="MlaD"/>
    <property type="match status" value="1"/>
</dbReference>
<comment type="caution">
    <text evidence="4">The sequence shown here is derived from an EMBL/GenBank/DDBJ whole genome shotgun (WGS) entry which is preliminary data.</text>
</comment>
<keyword evidence="5" id="KW-1185">Reference proteome</keyword>
<dbReference type="RefSeq" id="WP_003885997.1">
    <property type="nucleotide sequence ID" value="NZ_ANBO01000015.1"/>
</dbReference>